<organism evidence="1">
    <name type="scientific">Larimichthys crocea</name>
    <name type="common">Large yellow croaker</name>
    <name type="synonym">Pseudosciaena crocea</name>
    <dbReference type="NCBI Taxonomy" id="215358"/>
    <lineage>
        <taxon>Eukaryota</taxon>
        <taxon>Metazoa</taxon>
        <taxon>Chordata</taxon>
        <taxon>Craniata</taxon>
        <taxon>Vertebrata</taxon>
        <taxon>Euteleostomi</taxon>
        <taxon>Actinopterygii</taxon>
        <taxon>Neopterygii</taxon>
        <taxon>Teleostei</taxon>
        <taxon>Neoteleostei</taxon>
        <taxon>Acanthomorphata</taxon>
        <taxon>Eupercaria</taxon>
        <taxon>Sciaenidae</taxon>
        <taxon>Larimichthys</taxon>
    </lineage>
</organism>
<gene>
    <name evidence="1" type="ORF">EH28_05925</name>
</gene>
<evidence type="ECO:0000313" key="1">
    <source>
        <dbReference type="EMBL" id="KKF22392.1"/>
    </source>
</evidence>
<sequence length="128" mass="14419">MQTICVLINTSCHTVLQSSSYSSSKAYISSVKQFVLFVQSRYITYKRNEVCVLGNALVCVTPVIHSDVAVMKSQGLSDENAPDDLSKDHTDIHSLDFWTLLLLHHMMHTVGQHQLEVQYSNLNCFSLL</sequence>
<accession>A0A0F8B325</accession>
<protein>
    <submittedName>
        <fullName evidence="1">Uncharacterized protein</fullName>
    </submittedName>
</protein>
<reference evidence="1" key="1">
    <citation type="journal article" date="2015" name="PLoS Genet.">
        <title>Genome Sequencing of the Perciform Fish Larimichthys crocea Provides Insights into Molecular and Genetic Mechanisms of Stress Adaptation.</title>
        <authorList>
            <person name="Ao J."/>
            <person name="Mu Y."/>
            <person name="Xiang L.X."/>
            <person name="Fan D."/>
            <person name="Feng M."/>
            <person name="Zhang S."/>
            <person name="Shi Q."/>
            <person name="Zhu L.Y."/>
            <person name="Li T."/>
            <person name="Ding Y."/>
            <person name="Nie L."/>
            <person name="Li Q."/>
            <person name="Dong W.R."/>
            <person name="Jiang L."/>
            <person name="Sun B."/>
            <person name="Zhang X."/>
            <person name="Li M."/>
            <person name="Zhang H.Q."/>
            <person name="Xie S."/>
            <person name="Zhu Y."/>
            <person name="Jiang X."/>
            <person name="Wang X."/>
            <person name="Mu P."/>
            <person name="Chen W."/>
            <person name="Yue Z."/>
            <person name="Wang Z."/>
            <person name="Wang J."/>
            <person name="Shao J.Z."/>
            <person name="Chen X."/>
        </authorList>
    </citation>
    <scope>NUCLEOTIDE SEQUENCE [LARGE SCALE GENOMIC DNA]</scope>
    <source>
        <strain evidence="1">SSNF</strain>
        <tissue evidence="1">Blood</tissue>
    </source>
</reference>
<dbReference type="AlphaFoldDB" id="A0A0F8B325"/>
<name>A0A0F8B325_LARCR</name>
<proteinExistence type="predicted"/>
<dbReference type="EMBL" id="KQ041812">
    <property type="protein sequence ID" value="KKF22392.1"/>
    <property type="molecule type" value="Genomic_DNA"/>
</dbReference>